<protein>
    <submittedName>
        <fullName evidence="2">Uncharacterized protein</fullName>
    </submittedName>
</protein>
<dbReference type="Pfam" id="PF09814">
    <property type="entry name" value="HECT_2"/>
    <property type="match status" value="1"/>
</dbReference>
<evidence type="ECO:0000313" key="2">
    <source>
        <dbReference type="EMBL" id="EFW22293.1"/>
    </source>
</evidence>
<name>E9CUF8_COCPS</name>
<dbReference type="eggNOG" id="KOG4784">
    <property type="taxonomic scope" value="Eukaryota"/>
</dbReference>
<reference evidence="3" key="2">
    <citation type="submission" date="2010-03" db="EMBL/GenBank/DDBJ databases">
        <title>The genome sequence of Coccidioides posadasii strain Silveira.</title>
        <authorList>
            <consortium name="The Broad Institute Genome Sequencing Center for Infectious Disease"/>
            <person name="Neafsey D."/>
            <person name="Orbach M."/>
            <person name="Henn M.R."/>
            <person name="Cole G.T."/>
            <person name="Galgiani J."/>
            <person name="Gardner M.J."/>
            <person name="Kirkland T.N."/>
            <person name="Taylor J.W."/>
            <person name="Young S.K."/>
            <person name="Zeng Q."/>
            <person name="Koehrsen M."/>
            <person name="Alvarado L."/>
            <person name="Berlin A."/>
            <person name="Borenstein D."/>
            <person name="Chapman S.B."/>
            <person name="Chen Z."/>
            <person name="Engels R."/>
            <person name="Freedman E."/>
            <person name="Gellesch M."/>
            <person name="Goldberg J."/>
            <person name="Griggs A."/>
            <person name="Gujja S."/>
            <person name="Heilman E."/>
            <person name="Heiman D."/>
            <person name="Howarth C."/>
            <person name="Jen D."/>
            <person name="Larson L."/>
            <person name="Mehta T."/>
            <person name="Neiman D."/>
            <person name="Park D."/>
            <person name="Pearson M."/>
            <person name="Richards J."/>
            <person name="Roberts A."/>
            <person name="Saif S."/>
            <person name="Shea T."/>
            <person name="Shenoy N."/>
            <person name="Sisk P."/>
            <person name="Stolte C."/>
            <person name="Sykes S."/>
            <person name="Walk T."/>
            <person name="White J."/>
            <person name="Yandava C."/>
            <person name="Haas B."/>
            <person name="Nusbaum C."/>
            <person name="Birren B."/>
        </authorList>
    </citation>
    <scope>NUCLEOTIDE SEQUENCE [LARGE SCALE GENOMIC DNA]</scope>
    <source>
        <strain evidence="3">RMSCC 757 / Silveira</strain>
    </source>
</reference>
<dbReference type="PANTHER" id="PTHR31531:SF2">
    <property type="entry name" value="E3 UBIQUITIN-PROTEIN LIGASE E3D"/>
    <property type="match status" value="1"/>
</dbReference>
<proteinExistence type="predicted"/>
<gene>
    <name evidence="2" type="ORF">CPSG_00192</name>
</gene>
<dbReference type="GO" id="GO:0000151">
    <property type="term" value="C:ubiquitin ligase complex"/>
    <property type="evidence" value="ECO:0007669"/>
    <property type="project" value="TreeGrafter"/>
</dbReference>
<dbReference type="OrthoDB" id="386949at2759"/>
<dbReference type="GO" id="GO:0043161">
    <property type="term" value="P:proteasome-mediated ubiquitin-dependent protein catabolic process"/>
    <property type="evidence" value="ECO:0007669"/>
    <property type="project" value="TreeGrafter"/>
</dbReference>
<dbReference type="OMA" id="QAMKVFY"/>
<dbReference type="GO" id="GO:0061630">
    <property type="term" value="F:ubiquitin protein ligase activity"/>
    <property type="evidence" value="ECO:0007669"/>
    <property type="project" value="TreeGrafter"/>
</dbReference>
<organism evidence="3">
    <name type="scientific">Coccidioides posadasii (strain RMSCC 757 / Silveira)</name>
    <name type="common">Valley fever fungus</name>
    <dbReference type="NCBI Taxonomy" id="443226"/>
    <lineage>
        <taxon>Eukaryota</taxon>
        <taxon>Fungi</taxon>
        <taxon>Dikarya</taxon>
        <taxon>Ascomycota</taxon>
        <taxon>Pezizomycotina</taxon>
        <taxon>Eurotiomycetes</taxon>
        <taxon>Eurotiomycetidae</taxon>
        <taxon>Onygenales</taxon>
        <taxon>Onygenaceae</taxon>
        <taxon>Coccidioides</taxon>
    </lineage>
</organism>
<dbReference type="VEuPathDB" id="FungiDB:CPSG_00192"/>
<dbReference type="STRING" id="443226.E9CUF8"/>
<dbReference type="GO" id="GO:0031624">
    <property type="term" value="F:ubiquitin conjugating enzyme binding"/>
    <property type="evidence" value="ECO:0007669"/>
    <property type="project" value="TreeGrafter"/>
</dbReference>
<accession>E9CUF8</accession>
<dbReference type="InterPro" id="IPR019193">
    <property type="entry name" value="UBQ-conj_enz_E2-bd_prot"/>
</dbReference>
<reference evidence="3" key="1">
    <citation type="journal article" date="2010" name="Genome Res.">
        <title>Population genomic sequencing of Coccidioides fungi reveals recent hybridization and transposon control.</title>
        <authorList>
            <person name="Neafsey D.E."/>
            <person name="Barker B.M."/>
            <person name="Sharpton T.J."/>
            <person name="Stajich J.E."/>
            <person name="Park D.J."/>
            <person name="Whiston E."/>
            <person name="Hung C.-Y."/>
            <person name="McMahan C."/>
            <person name="White J."/>
            <person name="Sykes S."/>
            <person name="Heiman D."/>
            <person name="Young S."/>
            <person name="Zeng Q."/>
            <person name="Abouelleil A."/>
            <person name="Aftuck L."/>
            <person name="Bessette D."/>
            <person name="Brown A."/>
            <person name="FitzGerald M."/>
            <person name="Lui A."/>
            <person name="Macdonald J.P."/>
            <person name="Priest M."/>
            <person name="Orbach M.J."/>
            <person name="Galgiani J.N."/>
            <person name="Kirkland T.N."/>
            <person name="Cole G.T."/>
            <person name="Birren B.W."/>
            <person name="Henn M.R."/>
            <person name="Taylor J.W."/>
            <person name="Rounsley S.D."/>
        </authorList>
    </citation>
    <scope>NUCLEOTIDE SEQUENCE [LARGE SCALE GENOMIC DNA]</scope>
    <source>
        <strain evidence="3">RMSCC 757 / Silveira</strain>
    </source>
</reference>
<dbReference type="GO" id="GO:0030332">
    <property type="term" value="F:cyclin binding"/>
    <property type="evidence" value="ECO:0007669"/>
    <property type="project" value="TreeGrafter"/>
</dbReference>
<dbReference type="HOGENOM" id="CLU_029122_1_0_1"/>
<dbReference type="GO" id="GO:0051865">
    <property type="term" value="P:protein autoubiquitination"/>
    <property type="evidence" value="ECO:0007669"/>
    <property type="project" value="TreeGrafter"/>
</dbReference>
<sequence length="462" mass="51350">MVTRYAPRLRLYAEFLPNISQIAVYVTLADLPNSSETQNILEVVPSRDELLLSVGDQKRSLRLPARVAPSAPSYFPLQPGSASNIDQREFSFRLQVDEGNQCFPSRDASTPQIPWSAKHMSAETRIKCRACGNILLEPQGGNRMVWKDLPSANWAELMDIWHCHKPDSHEDGDHKDKVTHNGPMSTHNESAASKGYGAGNHTVCQADTVLVDVMNFYVTETNAIGVESMVPPLDESKNAADAERQRRQEKEETSRCSHLPVRCTKCLGIVGQMQPSINGLVLFKSDLMASRPLQNSSGGGVLANDCEIYPADMIISAELLEKIERTGARRYILHRDDNSATNNGILVWIFNPDIRYSYLDSDVSNGSPSGGNECKNNDLATSAQRALKLFYQHTSDIQTLLNPESGTPSSASLEELPLPAHIYEQTESLLNSRTTLLPESARKFREWTVGLFHVFEEPYSSE</sequence>
<evidence type="ECO:0000313" key="3">
    <source>
        <dbReference type="Proteomes" id="UP000002497"/>
    </source>
</evidence>
<evidence type="ECO:0000256" key="1">
    <source>
        <dbReference type="SAM" id="MobiDB-lite"/>
    </source>
</evidence>
<dbReference type="PANTHER" id="PTHR31531">
    <property type="entry name" value="E3 UBIQUITIN-PROTEIN LIGASE E3D FAMILY MEMBER"/>
    <property type="match status" value="1"/>
</dbReference>
<dbReference type="AlphaFoldDB" id="E9CUF8"/>
<dbReference type="GO" id="GO:0006513">
    <property type="term" value="P:protein monoubiquitination"/>
    <property type="evidence" value="ECO:0007669"/>
    <property type="project" value="TreeGrafter"/>
</dbReference>
<dbReference type="GO" id="GO:0005634">
    <property type="term" value="C:nucleus"/>
    <property type="evidence" value="ECO:0007669"/>
    <property type="project" value="TreeGrafter"/>
</dbReference>
<dbReference type="VEuPathDB" id="FungiDB:D8B26_001000"/>
<dbReference type="Proteomes" id="UP000002497">
    <property type="component" value="Unassembled WGS sequence"/>
</dbReference>
<dbReference type="GO" id="GO:0000209">
    <property type="term" value="P:protein polyubiquitination"/>
    <property type="evidence" value="ECO:0007669"/>
    <property type="project" value="TreeGrafter"/>
</dbReference>
<dbReference type="GO" id="GO:0005829">
    <property type="term" value="C:cytosol"/>
    <property type="evidence" value="ECO:0007669"/>
    <property type="project" value="TreeGrafter"/>
</dbReference>
<dbReference type="EMBL" id="GL636486">
    <property type="protein sequence ID" value="EFW22293.1"/>
    <property type="molecule type" value="Genomic_DNA"/>
</dbReference>
<feature type="region of interest" description="Disordered" evidence="1">
    <location>
        <begin position="234"/>
        <end position="254"/>
    </location>
</feature>
<keyword evidence="3" id="KW-1185">Reference proteome</keyword>